<protein>
    <submittedName>
        <fullName evidence="1">Benenodin family lasso peptide</fullName>
    </submittedName>
</protein>
<dbReference type="Proteomes" id="UP001597203">
    <property type="component" value="Unassembled WGS sequence"/>
</dbReference>
<comment type="caution">
    <text evidence="1">The sequence shown here is derived from an EMBL/GenBank/DDBJ whole genome shotgun (WGS) entry which is preliminary data.</text>
</comment>
<gene>
    <name evidence="1" type="ORF">ACFQ24_02590</name>
</gene>
<accession>A0ABW3NXV5</accession>
<dbReference type="Pfam" id="PF24178">
    <property type="entry name" value="Subterisin"/>
    <property type="match status" value="1"/>
</dbReference>
<dbReference type="InterPro" id="IPR049805">
    <property type="entry name" value="Lasso_benenodin"/>
</dbReference>
<name>A0ABW3NXV5_9SPHN</name>
<reference evidence="2" key="1">
    <citation type="journal article" date="2019" name="Int. J. Syst. Evol. Microbiol.">
        <title>The Global Catalogue of Microorganisms (GCM) 10K type strain sequencing project: providing services to taxonomists for standard genome sequencing and annotation.</title>
        <authorList>
            <consortium name="The Broad Institute Genomics Platform"/>
            <consortium name="The Broad Institute Genome Sequencing Center for Infectious Disease"/>
            <person name="Wu L."/>
            <person name="Ma J."/>
        </authorList>
    </citation>
    <scope>NUCLEOTIDE SEQUENCE [LARGE SCALE GENOMIC DNA]</scope>
    <source>
        <strain evidence="2">CCUG 54329</strain>
    </source>
</reference>
<sequence length="44" mass="4654">MERESARNEALIDLGSAVEETKGIAGNARDVDQSPLLGIGIVEE</sequence>
<keyword evidence="2" id="KW-1185">Reference proteome</keyword>
<dbReference type="EMBL" id="JBHTLS010000009">
    <property type="protein sequence ID" value="MFD1103803.1"/>
    <property type="molecule type" value="Genomic_DNA"/>
</dbReference>
<organism evidence="1 2">
    <name type="scientific">Sphingobium olei</name>
    <dbReference type="NCBI Taxonomy" id="420955"/>
    <lineage>
        <taxon>Bacteria</taxon>
        <taxon>Pseudomonadati</taxon>
        <taxon>Pseudomonadota</taxon>
        <taxon>Alphaproteobacteria</taxon>
        <taxon>Sphingomonadales</taxon>
        <taxon>Sphingomonadaceae</taxon>
        <taxon>Sphingobium</taxon>
    </lineage>
</organism>
<dbReference type="RefSeq" id="WP_380908889.1">
    <property type="nucleotide sequence ID" value="NZ_JBHTLS010000009.1"/>
</dbReference>
<dbReference type="NCBIfam" id="NF033522">
    <property type="entry name" value="lasso_benenodin"/>
    <property type="match status" value="1"/>
</dbReference>
<evidence type="ECO:0000313" key="2">
    <source>
        <dbReference type="Proteomes" id="UP001597203"/>
    </source>
</evidence>
<evidence type="ECO:0000313" key="1">
    <source>
        <dbReference type="EMBL" id="MFD1103803.1"/>
    </source>
</evidence>
<proteinExistence type="predicted"/>